<dbReference type="InterPro" id="IPR013229">
    <property type="entry name" value="PEGA"/>
</dbReference>
<dbReference type="Gene3D" id="3.90.1580.10">
    <property type="entry name" value="paralog of FGE (formylglycine-generating enzyme)"/>
    <property type="match status" value="1"/>
</dbReference>
<dbReference type="PANTHER" id="PTHR23150">
    <property type="entry name" value="SULFATASE MODIFYING FACTOR 1, 2"/>
    <property type="match status" value="1"/>
</dbReference>
<comment type="caution">
    <text evidence="4">The sequence shown here is derived from an EMBL/GenBank/DDBJ whole genome shotgun (WGS) entry which is preliminary data.</text>
</comment>
<dbReference type="PANTHER" id="PTHR23150:SF19">
    <property type="entry name" value="FORMYLGLYCINE-GENERATING ENZYME"/>
    <property type="match status" value="1"/>
</dbReference>
<gene>
    <name evidence="4" type="ORF">NBRC116591_10810</name>
</gene>
<dbReference type="SUPFAM" id="SSF56436">
    <property type="entry name" value="C-type lectin-like"/>
    <property type="match status" value="1"/>
</dbReference>
<name>A0ABQ0A6I3_9GAMM</name>
<reference evidence="4 5" key="1">
    <citation type="submission" date="2024-04" db="EMBL/GenBank/DDBJ databases">
        <title>Draft genome sequence of Sessilibacter corallicola NBRC 116591.</title>
        <authorList>
            <person name="Miyakawa T."/>
            <person name="Kusuya Y."/>
            <person name="Miura T."/>
        </authorList>
    </citation>
    <scope>NUCLEOTIDE SEQUENCE [LARGE SCALE GENOMIC DNA]</scope>
    <source>
        <strain evidence="4 5">KU-00831-HH</strain>
    </source>
</reference>
<dbReference type="Pfam" id="PF08308">
    <property type="entry name" value="PEGA"/>
    <property type="match status" value="3"/>
</dbReference>
<evidence type="ECO:0000313" key="5">
    <source>
        <dbReference type="Proteomes" id="UP001465153"/>
    </source>
</evidence>
<feature type="domain" description="PEGA" evidence="3">
    <location>
        <begin position="335"/>
        <end position="400"/>
    </location>
</feature>
<feature type="domain" description="PEGA" evidence="3">
    <location>
        <begin position="267"/>
        <end position="330"/>
    </location>
</feature>
<evidence type="ECO:0000259" key="2">
    <source>
        <dbReference type="Pfam" id="PF03781"/>
    </source>
</evidence>
<evidence type="ECO:0000256" key="1">
    <source>
        <dbReference type="SAM" id="Phobius"/>
    </source>
</evidence>
<dbReference type="Proteomes" id="UP001465153">
    <property type="component" value="Unassembled WGS sequence"/>
</dbReference>
<keyword evidence="1" id="KW-1133">Transmembrane helix</keyword>
<evidence type="ECO:0000259" key="3">
    <source>
        <dbReference type="Pfam" id="PF08308"/>
    </source>
</evidence>
<dbReference type="InterPro" id="IPR016187">
    <property type="entry name" value="CTDL_fold"/>
</dbReference>
<dbReference type="InterPro" id="IPR042095">
    <property type="entry name" value="SUMF_sf"/>
</dbReference>
<feature type="domain" description="PEGA" evidence="3">
    <location>
        <begin position="194"/>
        <end position="240"/>
    </location>
</feature>
<dbReference type="Pfam" id="PF03781">
    <property type="entry name" value="FGE-sulfatase"/>
    <property type="match status" value="1"/>
</dbReference>
<sequence length="685" mass="76018">MEQQKPIKRLQAAEFTPTVTAVQKNKSPIKPVHIFLLALFLVIAGIGWYLVTARSLIVYPNPPESDVYLSGGFHLKIGESFLLLPGQYTLEASHDEFYTYTSEFTVTDEDNQTTEIQLTPLPGDIRLVLNPEVEAEVFIDGNEVTVVDGLIADIAAGNHTYSITTQRYQPTSGEINVEGRKKEQNLELTLEPAWADVKLDSLPTGAEIYLNEQLIGTTPSTVEILEGDQTLDLRLTGYKHKQYPFSVVAQKPQNLGTLVLEKIDGLIKLTSSPSGASVTIDGQYVGQTPISAPVNPAEKLSVRLFKDGYKSVSRSVSIKSGDEIDLNVSLPVLLGEVKIKSQPEDALLYVDGRLSGRANQSLQLPAKQHRIVIKKEGYVDFTTSVIPRPGLAQNLNPRLKTLEEAKWESVKLEYQNVTGQTLKLFRPQDTFTMGASRREQGRRSNEAMKKVQLTRPFYLATHETTNEQFKRYKSSHSSSHVSGNSLDNGTRPVVNVSWTDAALFCNWLSEQENLPPFYEFEEGKLVSFNPQSNGYRLPTEAEWSWAARFKDGNMLRYPWGNALPPPAKVANIGDRSAASILGVIQASYDDGYIVTAPVGQFPANHLGLYDLGGNAAEWVHDYYLITTGVRAKSEVDPLGPSEGDYHVIRGASWSSGGITDLRLSYRDYGNDPKRTIGFRIARFLE</sequence>
<accession>A0ABQ0A6I3</accession>
<keyword evidence="5" id="KW-1185">Reference proteome</keyword>
<organism evidence="4 5">
    <name type="scientific">Sessilibacter corallicola</name>
    <dbReference type="NCBI Taxonomy" id="2904075"/>
    <lineage>
        <taxon>Bacteria</taxon>
        <taxon>Pseudomonadati</taxon>
        <taxon>Pseudomonadota</taxon>
        <taxon>Gammaproteobacteria</taxon>
        <taxon>Cellvibrionales</taxon>
        <taxon>Cellvibrionaceae</taxon>
        <taxon>Sessilibacter</taxon>
    </lineage>
</organism>
<dbReference type="InterPro" id="IPR005532">
    <property type="entry name" value="SUMF_dom"/>
</dbReference>
<dbReference type="InterPro" id="IPR051043">
    <property type="entry name" value="Sulfatase_Mod_Factor_Kinase"/>
</dbReference>
<keyword evidence="1" id="KW-0472">Membrane</keyword>
<dbReference type="EMBL" id="BAABWN010000003">
    <property type="protein sequence ID" value="GAA6167271.1"/>
    <property type="molecule type" value="Genomic_DNA"/>
</dbReference>
<feature type="domain" description="Sulfatase-modifying factor enzyme-like" evidence="2">
    <location>
        <begin position="430"/>
        <end position="682"/>
    </location>
</feature>
<proteinExistence type="predicted"/>
<keyword evidence="1" id="KW-0812">Transmembrane</keyword>
<feature type="transmembrane region" description="Helical" evidence="1">
    <location>
        <begin position="32"/>
        <end position="51"/>
    </location>
</feature>
<protein>
    <submittedName>
        <fullName evidence="4">PEGA domain-containing protein</fullName>
    </submittedName>
</protein>
<evidence type="ECO:0000313" key="4">
    <source>
        <dbReference type="EMBL" id="GAA6167271.1"/>
    </source>
</evidence>
<dbReference type="RefSeq" id="WP_353301962.1">
    <property type="nucleotide sequence ID" value="NZ_BAABWN010000003.1"/>
</dbReference>